<protein>
    <submittedName>
        <fullName evidence="3">DUF1266 domain-containing protein</fullName>
    </submittedName>
</protein>
<dbReference type="AlphaFoldDB" id="A0A3E3I7Y1"/>
<proteinExistence type="predicted"/>
<feature type="compositionally biased region" description="Basic and acidic residues" evidence="1">
    <location>
        <begin position="25"/>
        <end position="66"/>
    </location>
</feature>
<feature type="compositionally biased region" description="Low complexity" evidence="1">
    <location>
        <begin position="67"/>
        <end position="76"/>
    </location>
</feature>
<name>A0A3E3I7Y1_9FIRM</name>
<keyword evidence="4" id="KW-1185">Reference proteome</keyword>
<evidence type="ECO:0000256" key="1">
    <source>
        <dbReference type="SAM" id="MobiDB-lite"/>
    </source>
</evidence>
<organism evidence="3 4">
    <name type="scientific">Eisenbergiella massiliensis</name>
    <dbReference type="NCBI Taxonomy" id="1720294"/>
    <lineage>
        <taxon>Bacteria</taxon>
        <taxon>Bacillati</taxon>
        <taxon>Bacillota</taxon>
        <taxon>Clostridia</taxon>
        <taxon>Lachnospirales</taxon>
        <taxon>Lachnospiraceae</taxon>
        <taxon>Eisenbergiella</taxon>
    </lineage>
</organism>
<dbReference type="InterPro" id="IPR009677">
    <property type="entry name" value="DUF1266"/>
</dbReference>
<dbReference type="RefSeq" id="WP_117544257.1">
    <property type="nucleotide sequence ID" value="NZ_JBKVLI010000002.1"/>
</dbReference>
<gene>
    <name evidence="3" type="ORF">DXC51_08085</name>
</gene>
<dbReference type="Pfam" id="PF06889">
    <property type="entry name" value="DUF1266"/>
    <property type="match status" value="1"/>
</dbReference>
<evidence type="ECO:0000313" key="4">
    <source>
        <dbReference type="Proteomes" id="UP000260812"/>
    </source>
</evidence>
<comment type="caution">
    <text evidence="3">The sequence shown here is derived from an EMBL/GenBank/DDBJ whole genome shotgun (WGS) entry which is preliminary data.</text>
</comment>
<dbReference type="GeneID" id="97986837"/>
<dbReference type="EMBL" id="QVLV01000004">
    <property type="protein sequence ID" value="RGE62543.1"/>
    <property type="molecule type" value="Genomic_DNA"/>
</dbReference>
<accession>A0A3E3I7Y1</accession>
<reference evidence="3" key="1">
    <citation type="submission" date="2018-08" db="EMBL/GenBank/DDBJ databases">
        <title>A genome reference for cultivated species of the human gut microbiota.</title>
        <authorList>
            <person name="Zou Y."/>
            <person name="Xue W."/>
            <person name="Luo G."/>
        </authorList>
    </citation>
    <scope>NUCLEOTIDE SEQUENCE [LARGE SCALE GENOMIC DNA]</scope>
    <source>
        <strain evidence="3">TF05-5AC</strain>
    </source>
</reference>
<dbReference type="Proteomes" id="UP000260812">
    <property type="component" value="Unassembled WGS sequence"/>
</dbReference>
<feature type="region of interest" description="Disordered" evidence="1">
    <location>
        <begin position="14"/>
        <end position="76"/>
    </location>
</feature>
<evidence type="ECO:0000313" key="3">
    <source>
        <dbReference type="EMBL" id="RGE62543.1"/>
    </source>
</evidence>
<evidence type="ECO:0000259" key="2">
    <source>
        <dbReference type="Pfam" id="PF06889"/>
    </source>
</evidence>
<feature type="domain" description="DUF1266" evidence="2">
    <location>
        <begin position="232"/>
        <end position="401"/>
    </location>
</feature>
<sequence length="411" mass="47025">MFDIDEIIRRAEAARDAASQQLNESMEKSRKIAEQTMADTEKADAERTAAEKTAMEEVAEKQKAEEQSAGQEAANQQRQVEILGQMFSQEAMEQMAANQEQIQAEIARQVADCAAMGVEDMMNQLFGEDMGIISAAMETLAMEEDEDDEEEEPELTLALEQELYRVLEEKLAWLDTLPEPEPVPYAKNDPRWSRFGILLSGIISTLNDHDLDGMDVEEHIPVLEQRIVSLVRRSWGINGRGELLDTVRYLTREGYALRYQLYCEAETPEELFEEDTDEEEQESICRGWRFVQHFKSRYRPEFLLGWDIGRAAMLARWGCYLGWITEGEAVGILWELSQKAVQELHSWREFARSYIFGGLMWKLICGDGAAESYLGYLADAATDLLTGSAEEEEGQWRECPWPEARRIGFRV</sequence>